<feature type="compositionally biased region" description="Basic and acidic residues" evidence="14">
    <location>
        <begin position="3094"/>
        <end position="3116"/>
    </location>
</feature>
<keyword evidence="3 15" id="KW-0812">Transmembrane</keyword>
<dbReference type="InterPro" id="IPR013320">
    <property type="entry name" value="ConA-like_dom_sf"/>
</dbReference>
<dbReference type="SUPFAM" id="SSF49899">
    <property type="entry name" value="Concanavalin A-like lectins/glucanases"/>
    <property type="match status" value="1"/>
</dbReference>
<feature type="disulfide bond" evidence="13">
    <location>
        <begin position="2841"/>
        <end position="2850"/>
    </location>
</feature>
<dbReference type="PRINTS" id="PR00205">
    <property type="entry name" value="CADHERIN"/>
</dbReference>
<feature type="domain" description="Cadherin" evidence="18">
    <location>
        <begin position="1233"/>
        <end position="1336"/>
    </location>
</feature>
<dbReference type="FunFam" id="2.60.40.60:FF:000021">
    <property type="entry name" value="FAT atypical cadherin 1"/>
    <property type="match status" value="2"/>
</dbReference>
<feature type="domain" description="Cadherin" evidence="18">
    <location>
        <begin position="1877"/>
        <end position="1982"/>
    </location>
</feature>
<comment type="caution">
    <text evidence="13">Lacks conserved residue(s) required for the propagation of feature annotation.</text>
</comment>
<feature type="domain" description="Cadherin" evidence="18">
    <location>
        <begin position="1670"/>
        <end position="1774"/>
    </location>
</feature>
<dbReference type="PROSITE" id="PS01187">
    <property type="entry name" value="EGF_CA"/>
    <property type="match status" value="1"/>
</dbReference>
<feature type="domain" description="Cadherin" evidence="18">
    <location>
        <begin position="622"/>
        <end position="718"/>
    </location>
</feature>
<keyword evidence="7" id="KW-0130">Cell adhesion</keyword>
<feature type="compositionally biased region" description="Low complexity" evidence="14">
    <location>
        <begin position="3056"/>
        <end position="3065"/>
    </location>
</feature>
<dbReference type="FunFam" id="2.60.40.60:FF:000065">
    <property type="entry name" value="FAT atypical cadherin 1"/>
    <property type="match status" value="1"/>
</dbReference>
<evidence type="ECO:0000256" key="14">
    <source>
        <dbReference type="SAM" id="MobiDB-lite"/>
    </source>
</evidence>
<dbReference type="Ensembl" id="ENSCCRT00020098293.1">
    <property type="protein sequence ID" value="ENSCCRP00020089913.1"/>
    <property type="gene ID" value="ENSCCRG00020039558.1"/>
</dbReference>
<evidence type="ECO:0000256" key="6">
    <source>
        <dbReference type="ARBA" id="ARBA00022837"/>
    </source>
</evidence>
<dbReference type="GO" id="GO:0007156">
    <property type="term" value="P:homophilic cell adhesion via plasma membrane adhesion molecules"/>
    <property type="evidence" value="ECO:0007669"/>
    <property type="project" value="InterPro"/>
</dbReference>
<sequence length="3124" mass="342285">MGTIVIARPLDAETQSLYNMTVQVTDGTNTASTQVGVFLGMQTSWKLFLTDVTSLLTLPETLQNEYSWQLWLKYPREKRLLLYLQIYIKVLDSNDNSPIFSERTYEVSVSEDTPADTEVLRVRARDKDERAKLSYSIHGSVDPASMRMFRINPGTGVMYTADRLDYEIRTQHILTIMVRKNIYIIKCLLCNSVGSKGLRSLMKMVHYSFIFFFQVPGTLEPHCTFTVYHTRIYILTISIFNCSFLSAVLFFFFLLLSLFTCFLTNLFHVKDQEFPYYRDLARIIVTLEDANDQPPFFTRTIYDSTVFESSPPGTSALQVIALDRDSGRNGEIVYSIVAGTCHFFTGNTGGIFGVDPLSGIISVARELDLTAVGFYTLTVRATDGGTPALSSTTTARIAISLSDFSSPKFAQQEYQAEINENVAIGTFVILVCAISRTTLIYDIIQGNDERRFKINRYTGVITTQRNFDFEMTSSYMLVIQAVNMAGIASSVTVCIQVVDENDNPPVFQELTYTGTISEAAPINSVVISEDGKPLVIEATDADKNHNALLVFQIVEDTAKLFFTVDSGTGSVRTIAKLDYETFSAFYFSVNVRDSGSPQLTAEKPAKVLIRVVNINDSPPQFSQEAYDTILLLPTYVGVEVLRVEATDPDMTTDLMYSLADSNLEHFEMDSSSGILTVKNNKLSKDRYRFNVKVSDGQYFCTALVTVLVREAMDSGLLFSQTTYSSSVLENSVKITTVSIVNAVGNRLNEPLKYTLLNAGTRFTIRPTSGVIQTTGVPFDREQQELYELVVEASREYDQLRVARVTVRVEVEDVNDNAPEFLGLPYYAAVKVDAEPGSSIFQVSATDLDKGINGAVYYELKEDHPHFEVNKLTGELTLKKAFDADLSNVEYPLVILARDAGFPSLFTVVELPVTVVNKAMPVFDKSFYGISVREDIAVSTPILCINATSPEGQNIIYTIVEGDPSFQFDIGFDSGVISVIYPLDYETTPYYRLTIRSTDTLTGARSEVDVDIVVVDVNDNAPAFRNASYTSTLPENSMIGSSVIQLWATDKDSEKNSVISYQILSDGFNSTDYFHIDSTSGLVLTARLLDYELTPSFSFIVRATDNGSPFQSSEVTVTVLVSDVNDNPPSFSQPLYEAFVSELAPRGHIVTCVQASDADSSDAESLRYSILSGDEKMNFIIDSQTGVIYLSSQRRQGIQPAYNLNVSVSDGVFTNTAQVNIRVMGTNLYSPVFSQRFYLAEVRENAPAGTKVIQVRATDDDSGIFGQIMYSFINDLGKTQFYIGDDGLITTAQKLDRENPINRDILLTVMALDGGGRASFCTVRVILADENDNAPRFRAMEYRVSIKANVPMGSLVTQIQAQDLDSGDNGRVSYSLYSEARLPLVDVLEIEPDSGWMVTKGSMAHLRGTVLSFFVKATDGGVPAKHSLVSAFIHVLPPDANVPSFTQPQYSYTVPEDTPVGTVLGSVYLSPGQTAFFSVVNGETGESNQGGTFLVERETGLLRLVNSLDYELINIYRFKVAATMRQALVESMSVVDVEVKVLDVNDNKPLFETSSYVAMVMEGMPRGTRVIQVRALDPDWGSNGQVNYSLGPTLNQEQDKASGSKSVARAMFVIDSKTGWITTLGDLDHEMCPSYTFNVVASDLGEGVSLSSTAVVTVAVADVNDNPPTFEREYYRGAVRESDPLGEVVSVLSTRDGDSSDQNRLVSFHITGGNPKGVFALAPVQGEWKVFVKRPLDREKQDRYLLNITASDGLFVTRISVEVTVMDANDNSPICNQAQYEASFPEDVPVNTAILTVGATDLDSGVNAEIQYSLFGIGVEDFYMDANTGELKTASLLDRERTAGYKLIAQATDGGGLFCRSEISLTILDVNDNAPSFAFKRFMASVYENAAPKALLTRLRANDPDEGLNRKIVYSLVDSAGGMFSTDPSSGVVILEKPLDREVQDSYQIRIKATDRAGGDCSLSTEVDLTIMVLDVNDNPPVFQKQDYAVTVPEDVTVGTEVLRVFATSSDIGVNAEIYYRFLSGNELGKFSIDDSTGIISVADDLDYELCKDFFLNVEAFDGGTPPLRATTIVTIELLDVNDNSPSFSEDIYNVLISEDVAIGATVTRLFAEDLDSQINGRITYSILKGDRENQFWIDPVTGLLQVNKALARETVSSYSLSVQAFDSGSPAKSTTVNVNIEIADVNDNPPIFSPANASAVIQLNKPAGTTILSLSVSDKDSSRNGAPFEFRIVSGNEGNAFSLDQNGELRTSREFGPDATREYTLEIQAQDSGKPRLSSTSFVFVRVIGDSLFKPVAFPLEINIVMAADVFPGGIIGKIYATDRDENDVLSFSQRSQTKSLFKISRQDGKIVALNGLEPGRYSLNATVSDGRFSVTVGISVQVEQATDEMVQNAVTLRFQDLSPEDFVGVYMEELKKVLRTSLVGDGTGVIDGLDPLHILGVQPLSRSSQLEVLLAVETPDGGYMGPGELALKLEEVKGFLKGALRVVSVLDQSCSGELECGERVCELTLSLDPIGLVTYTTSRVSFVSPRFSRKEMCKCPGGICPSSLELCDGQTCPPDMQCVRSSPTAPSLCQCLPDTLDKCAGQTSLSFAGNSYIKYRVTDRDRSGDMKLGLRIRTLHSQGVIMYTRADPCTLLKIEEGRLWFQMDCDNRLDILGISGRPINDGSWHAVTLELSSNYTLLSLDDSYVERRRSARAPVRIWPLAADGSLFFGAQVLHGPVGRGGQRPPRAQEGFQGCLGSIMLNGNELPLQNKRSRYAEVAGLSDVKLGCVLYPDPCLGGPCQNGASCTKLPSGGGKQKACLPQFTGSRCEMEVTSCVPSPCQNGGDCKAVGNNFLCGCLKGFTGLICDEDVNECEREECENGGACVNTFGAFYCNCTMGFEGQFCGQPSLDSPDTQAEALSYIGPGEIIGIGVLLFVVFVLLTLLAMFRKKVLRKDWSRGEAVGISTETNYMLHKTGMRTEGIEFKAVRVSGECHTSLYRNDSTGGPPQVMVRPTAYTLPHCQGIPRGETEKTEGGLATLSCPPQMSTFQADPPHILGMPRRGVAVCSVAPNLPSSLSPNPSERSPIRKPPWEEDDDEDNDMEHQVQVLEWEERGYQADGEEAFRAEGNELAKRQSFSVTP</sequence>
<dbReference type="CDD" id="cd00110">
    <property type="entry name" value="LamG"/>
    <property type="match status" value="1"/>
</dbReference>
<feature type="domain" description="Cadherin" evidence="18">
    <location>
        <begin position="719"/>
        <end position="820"/>
    </location>
</feature>
<feature type="domain" description="Cadherin" evidence="18">
    <location>
        <begin position="1983"/>
        <end position="2087"/>
    </location>
</feature>
<dbReference type="FunFam" id="2.60.40.60:FF:000059">
    <property type="entry name" value="FAT atypical cadherin 3"/>
    <property type="match status" value="1"/>
</dbReference>
<evidence type="ECO:0000256" key="7">
    <source>
        <dbReference type="ARBA" id="ARBA00022889"/>
    </source>
</evidence>
<keyword evidence="9 15" id="KW-0472">Membrane</keyword>
<dbReference type="InterPro" id="IPR002126">
    <property type="entry name" value="Cadherin-like_dom"/>
</dbReference>
<evidence type="ECO:0000256" key="15">
    <source>
        <dbReference type="SAM" id="Phobius"/>
    </source>
</evidence>
<dbReference type="FunFam" id="2.60.40.60:FF:000032">
    <property type="entry name" value="FAT atypical cadherin 1"/>
    <property type="match status" value="1"/>
</dbReference>
<dbReference type="GO" id="GO:0009653">
    <property type="term" value="P:anatomical structure morphogenesis"/>
    <property type="evidence" value="ECO:0007669"/>
    <property type="project" value="UniProtKB-ARBA"/>
</dbReference>
<dbReference type="PANTHER" id="PTHR24026">
    <property type="entry name" value="FAT ATYPICAL CADHERIN-RELATED"/>
    <property type="match status" value="1"/>
</dbReference>
<feature type="disulfide bond" evidence="13">
    <location>
        <begin position="2879"/>
        <end position="2888"/>
    </location>
</feature>
<feature type="domain" description="EGF-like" evidence="17">
    <location>
        <begin position="2775"/>
        <end position="2813"/>
    </location>
</feature>
<keyword evidence="6 12" id="KW-0106">Calcium</keyword>
<feature type="domain" description="Cadherin" evidence="18">
    <location>
        <begin position="2"/>
        <end position="100"/>
    </location>
</feature>
<name>A0A8C2J4S2_CYPCA</name>
<dbReference type="Pfam" id="PF02210">
    <property type="entry name" value="Laminin_G_2"/>
    <property type="match status" value="1"/>
</dbReference>
<dbReference type="InterPro" id="IPR001881">
    <property type="entry name" value="EGF-like_Ca-bd_dom"/>
</dbReference>
<dbReference type="SMART" id="SM00112">
    <property type="entry name" value="CA"/>
    <property type="match status" value="21"/>
</dbReference>
<evidence type="ECO:0000313" key="19">
    <source>
        <dbReference type="Ensembl" id="ENSCCRP00020089913.1"/>
    </source>
</evidence>
<keyword evidence="10 13" id="KW-1015">Disulfide bond</keyword>
<evidence type="ECO:0000256" key="12">
    <source>
        <dbReference type="PROSITE-ProRule" id="PRU00043"/>
    </source>
</evidence>
<evidence type="ECO:0000259" key="17">
    <source>
        <dbReference type="PROSITE" id="PS50026"/>
    </source>
</evidence>
<dbReference type="PROSITE" id="PS01186">
    <property type="entry name" value="EGF_2"/>
    <property type="match status" value="2"/>
</dbReference>
<feature type="domain" description="Cadherin" evidence="18">
    <location>
        <begin position="1775"/>
        <end position="1876"/>
    </location>
</feature>
<feature type="domain" description="Cadherin" evidence="18">
    <location>
        <begin position="2193"/>
        <end position="2297"/>
    </location>
</feature>
<dbReference type="Proteomes" id="UP000694701">
    <property type="component" value="Unplaced"/>
</dbReference>
<feature type="domain" description="Cadherin" evidence="18">
    <location>
        <begin position="1445"/>
        <end position="1550"/>
    </location>
</feature>
<evidence type="ECO:0000256" key="9">
    <source>
        <dbReference type="ARBA" id="ARBA00023136"/>
    </source>
</evidence>
<dbReference type="FunFam" id="2.60.40.60:FF:000026">
    <property type="entry name" value="FAT atypical cadherin 1"/>
    <property type="match status" value="2"/>
</dbReference>
<dbReference type="SMART" id="SM00179">
    <property type="entry name" value="EGF_CA"/>
    <property type="match status" value="2"/>
</dbReference>
<dbReference type="InterPro" id="IPR020894">
    <property type="entry name" value="Cadherin_CS"/>
</dbReference>
<dbReference type="PROSITE" id="PS00010">
    <property type="entry name" value="ASX_HYDROXYL"/>
    <property type="match status" value="1"/>
</dbReference>
<dbReference type="SUPFAM" id="SSF49313">
    <property type="entry name" value="Cadherin-like"/>
    <property type="match status" value="21"/>
</dbReference>
<evidence type="ECO:0000259" key="16">
    <source>
        <dbReference type="PROSITE" id="PS50025"/>
    </source>
</evidence>
<dbReference type="InterPro" id="IPR000152">
    <property type="entry name" value="EGF-type_Asp/Asn_hydroxyl_site"/>
</dbReference>
<reference evidence="19" key="1">
    <citation type="submission" date="2025-08" db="UniProtKB">
        <authorList>
            <consortium name="Ensembl"/>
        </authorList>
    </citation>
    <scope>IDENTIFICATION</scope>
</reference>
<dbReference type="InterPro" id="IPR018097">
    <property type="entry name" value="EGF_Ca-bd_CS"/>
</dbReference>
<dbReference type="InterPro" id="IPR015919">
    <property type="entry name" value="Cadherin-like_sf"/>
</dbReference>
<feature type="region of interest" description="Disordered" evidence="14">
    <location>
        <begin position="3056"/>
        <end position="3124"/>
    </location>
</feature>
<feature type="domain" description="Cadherin" evidence="18">
    <location>
        <begin position="1551"/>
        <end position="1669"/>
    </location>
</feature>
<dbReference type="InterPro" id="IPR000742">
    <property type="entry name" value="EGF"/>
</dbReference>
<dbReference type="Gene3D" id="2.60.120.200">
    <property type="match status" value="1"/>
</dbReference>
<dbReference type="PROSITE" id="PS00232">
    <property type="entry name" value="CADHERIN_1"/>
    <property type="match status" value="9"/>
</dbReference>
<feature type="domain" description="Laminin G" evidence="16">
    <location>
        <begin position="2587"/>
        <end position="2772"/>
    </location>
</feature>
<feature type="domain" description="Cadherin" evidence="18">
    <location>
        <begin position="101"/>
        <end position="297"/>
    </location>
</feature>
<keyword evidence="11" id="KW-0325">Glycoprotein</keyword>
<feature type="domain" description="Cadherin" evidence="18">
    <location>
        <begin position="821"/>
        <end position="922"/>
    </location>
</feature>
<dbReference type="GO" id="GO:0005886">
    <property type="term" value="C:plasma membrane"/>
    <property type="evidence" value="ECO:0007669"/>
    <property type="project" value="UniProtKB-SubCell"/>
</dbReference>
<dbReference type="FunFam" id="2.60.40.60:FF:000033">
    <property type="entry name" value="FAT atypical cadherin 1"/>
    <property type="match status" value="1"/>
</dbReference>
<dbReference type="FunFam" id="2.60.40.60:FF:000041">
    <property type="entry name" value="FAT atypical cadherin 1"/>
    <property type="match status" value="1"/>
</dbReference>
<feature type="domain" description="EGF-like" evidence="17">
    <location>
        <begin position="2815"/>
        <end position="2851"/>
    </location>
</feature>
<dbReference type="Gene3D" id="2.10.25.10">
    <property type="entry name" value="Laminin"/>
    <property type="match status" value="3"/>
</dbReference>
<dbReference type="InterPro" id="IPR001791">
    <property type="entry name" value="Laminin_G"/>
</dbReference>
<dbReference type="FunFam" id="2.60.40.60:FF:000061">
    <property type="entry name" value="FAT atypical cadherin 3"/>
    <property type="match status" value="2"/>
</dbReference>
<feature type="domain" description="Cadherin" evidence="18">
    <location>
        <begin position="923"/>
        <end position="1023"/>
    </location>
</feature>
<dbReference type="PROSITE" id="PS50026">
    <property type="entry name" value="EGF_3"/>
    <property type="match status" value="3"/>
</dbReference>
<feature type="domain" description="EGF-like" evidence="17">
    <location>
        <begin position="2853"/>
        <end position="2889"/>
    </location>
</feature>
<feature type="domain" description="Cadherin" evidence="18">
    <location>
        <begin position="1337"/>
        <end position="1444"/>
    </location>
</feature>
<organism evidence="19 20">
    <name type="scientific">Cyprinus carpio</name>
    <name type="common">Common carp</name>
    <dbReference type="NCBI Taxonomy" id="7962"/>
    <lineage>
        <taxon>Eukaryota</taxon>
        <taxon>Metazoa</taxon>
        <taxon>Chordata</taxon>
        <taxon>Craniata</taxon>
        <taxon>Vertebrata</taxon>
        <taxon>Euteleostomi</taxon>
        <taxon>Actinopterygii</taxon>
        <taxon>Neopterygii</taxon>
        <taxon>Teleostei</taxon>
        <taxon>Ostariophysi</taxon>
        <taxon>Cypriniformes</taxon>
        <taxon>Cyprinidae</taxon>
        <taxon>Cyprininae</taxon>
        <taxon>Cyprinus</taxon>
    </lineage>
</organism>
<dbReference type="FunFam" id="2.60.40.60:FF:000024">
    <property type="entry name" value="FAT atypical cadherin 3"/>
    <property type="match status" value="1"/>
</dbReference>
<evidence type="ECO:0000256" key="4">
    <source>
        <dbReference type="ARBA" id="ARBA00022729"/>
    </source>
</evidence>
<feature type="domain" description="Cadherin" evidence="18">
    <location>
        <begin position="2298"/>
        <end position="2406"/>
    </location>
</feature>
<dbReference type="SMART" id="SM00282">
    <property type="entry name" value="LamG"/>
    <property type="match status" value="1"/>
</dbReference>
<proteinExistence type="predicted"/>
<feature type="domain" description="Cadherin" evidence="18">
    <location>
        <begin position="1024"/>
        <end position="1130"/>
    </location>
</feature>
<evidence type="ECO:0000256" key="5">
    <source>
        <dbReference type="ARBA" id="ARBA00022737"/>
    </source>
</evidence>
<dbReference type="GO" id="GO:0005509">
    <property type="term" value="F:calcium ion binding"/>
    <property type="evidence" value="ECO:0007669"/>
    <property type="project" value="UniProtKB-UniRule"/>
</dbReference>
<dbReference type="CDD" id="cd11304">
    <property type="entry name" value="Cadherin_repeat"/>
    <property type="match status" value="21"/>
</dbReference>
<feature type="domain" description="Cadherin" evidence="18">
    <location>
        <begin position="1131"/>
        <end position="1232"/>
    </location>
</feature>
<accession>A0A8C2J4S2</accession>
<keyword evidence="5" id="KW-0677">Repeat</keyword>
<feature type="domain" description="Cadherin" evidence="18">
    <location>
        <begin position="410"/>
        <end position="507"/>
    </location>
</feature>
<dbReference type="FunFam" id="2.60.40.60:FF:000084">
    <property type="entry name" value="FAT atypical cadherin 3"/>
    <property type="match status" value="1"/>
</dbReference>
<evidence type="ECO:0000256" key="2">
    <source>
        <dbReference type="ARBA" id="ARBA00022536"/>
    </source>
</evidence>
<dbReference type="Pfam" id="PF00028">
    <property type="entry name" value="Cadherin"/>
    <property type="match status" value="18"/>
</dbReference>
<feature type="disulfide bond" evidence="13">
    <location>
        <begin position="2803"/>
        <end position="2812"/>
    </location>
</feature>
<dbReference type="SUPFAM" id="SSF57196">
    <property type="entry name" value="EGF/Laminin"/>
    <property type="match status" value="3"/>
</dbReference>
<dbReference type="PROSITE" id="PS50025">
    <property type="entry name" value="LAM_G_DOMAIN"/>
    <property type="match status" value="1"/>
</dbReference>
<evidence type="ECO:0000256" key="10">
    <source>
        <dbReference type="ARBA" id="ARBA00023157"/>
    </source>
</evidence>
<dbReference type="FunFam" id="2.60.40.60:FF:000051">
    <property type="entry name" value="FAT atypical cadherin 1"/>
    <property type="match status" value="1"/>
</dbReference>
<keyword evidence="2 13" id="KW-0245">EGF-like domain</keyword>
<keyword evidence="8 15" id="KW-1133">Transmembrane helix</keyword>
<feature type="domain" description="Cadherin" evidence="18">
    <location>
        <begin position="2088"/>
        <end position="2192"/>
    </location>
</feature>
<dbReference type="PROSITE" id="PS50268">
    <property type="entry name" value="CADHERIN_2"/>
    <property type="match status" value="22"/>
</dbReference>
<dbReference type="FunFam" id="2.60.40.60:FF:000053">
    <property type="entry name" value="FAT atypical cadherin 3"/>
    <property type="match status" value="1"/>
</dbReference>
<dbReference type="SMART" id="SM00181">
    <property type="entry name" value="EGF"/>
    <property type="match status" value="3"/>
</dbReference>
<dbReference type="CDD" id="cd00054">
    <property type="entry name" value="EGF_CA"/>
    <property type="match status" value="2"/>
</dbReference>
<evidence type="ECO:0000259" key="18">
    <source>
        <dbReference type="PROSITE" id="PS50268"/>
    </source>
</evidence>
<feature type="domain" description="Cadherin" evidence="18">
    <location>
        <begin position="508"/>
        <end position="621"/>
    </location>
</feature>
<evidence type="ECO:0000256" key="1">
    <source>
        <dbReference type="ARBA" id="ARBA00004479"/>
    </source>
</evidence>
<dbReference type="FunFam" id="2.60.40.60:FF:000013">
    <property type="entry name" value="Cadherin EGF LAG seven-pass G-type receptor"/>
    <property type="match status" value="3"/>
</dbReference>
<dbReference type="PROSITE" id="PS00022">
    <property type="entry name" value="EGF_1"/>
    <property type="match status" value="2"/>
</dbReference>
<feature type="domain" description="Cadherin" evidence="18">
    <location>
        <begin position="298"/>
        <end position="409"/>
    </location>
</feature>
<evidence type="ECO:0000313" key="20">
    <source>
        <dbReference type="Proteomes" id="UP000694701"/>
    </source>
</evidence>
<dbReference type="FunFam" id="2.60.40.60:FF:000165">
    <property type="entry name" value="FAT atypical cadherin 3"/>
    <property type="match status" value="1"/>
</dbReference>
<protein>
    <submittedName>
        <fullName evidence="19">FAT atypical cadherin 3b</fullName>
    </submittedName>
</protein>
<dbReference type="PANTHER" id="PTHR24026:SF126">
    <property type="entry name" value="PROTOCADHERIN FAT 4"/>
    <property type="match status" value="1"/>
</dbReference>
<evidence type="ECO:0000256" key="13">
    <source>
        <dbReference type="PROSITE-ProRule" id="PRU00076"/>
    </source>
</evidence>
<evidence type="ECO:0000256" key="3">
    <source>
        <dbReference type="ARBA" id="ARBA00022692"/>
    </source>
</evidence>
<feature type="transmembrane region" description="Helical" evidence="15">
    <location>
        <begin position="2911"/>
        <end position="2931"/>
    </location>
</feature>
<dbReference type="FunFam" id="2.60.40.60:FF:000058">
    <property type="entry name" value="FAT atypical cadherin 3"/>
    <property type="match status" value="1"/>
</dbReference>
<comment type="subcellular location">
    <subcellularLocation>
        <location evidence="1">Membrane</location>
        <topology evidence="1">Single-pass type I membrane protein</topology>
    </subcellularLocation>
</comment>
<keyword evidence="4" id="KW-0732">Signal</keyword>
<evidence type="ECO:0000256" key="8">
    <source>
        <dbReference type="ARBA" id="ARBA00022989"/>
    </source>
</evidence>
<evidence type="ECO:0000256" key="11">
    <source>
        <dbReference type="ARBA" id="ARBA00023180"/>
    </source>
</evidence>
<dbReference type="Gene3D" id="2.60.40.60">
    <property type="entry name" value="Cadherins"/>
    <property type="match status" value="22"/>
</dbReference>